<keyword evidence="5 6" id="KW-0472">Membrane</keyword>
<reference evidence="8 9" key="1">
    <citation type="submission" date="2019-11" db="EMBL/GenBank/DDBJ databases">
        <title>Metabolism of dissolved organic matter in forest soils.</title>
        <authorList>
            <person name="Cyle K.T."/>
            <person name="Wilhelm R.C."/>
            <person name="Martinez C.E."/>
        </authorList>
    </citation>
    <scope>NUCLEOTIDE SEQUENCE [LARGE SCALE GENOMIC DNA]</scope>
    <source>
        <strain evidence="8 9">1N</strain>
    </source>
</reference>
<evidence type="ECO:0000259" key="7">
    <source>
        <dbReference type="PROSITE" id="PS50850"/>
    </source>
</evidence>
<keyword evidence="9" id="KW-1185">Reference proteome</keyword>
<evidence type="ECO:0000256" key="5">
    <source>
        <dbReference type="ARBA" id="ARBA00023136"/>
    </source>
</evidence>
<protein>
    <submittedName>
        <fullName evidence="8">MFS transporter</fullName>
    </submittedName>
</protein>
<dbReference type="EMBL" id="WOEY01000173">
    <property type="protein sequence ID" value="NPT47732.1"/>
    <property type="molecule type" value="Genomic_DNA"/>
</dbReference>
<keyword evidence="4 6" id="KW-1133">Transmembrane helix</keyword>
<feature type="transmembrane region" description="Helical" evidence="6">
    <location>
        <begin position="50"/>
        <end position="68"/>
    </location>
</feature>
<evidence type="ECO:0000256" key="1">
    <source>
        <dbReference type="ARBA" id="ARBA00004141"/>
    </source>
</evidence>
<feature type="transmembrane region" description="Helical" evidence="6">
    <location>
        <begin position="306"/>
        <end position="329"/>
    </location>
</feature>
<accession>A0ABX2C3Z0</accession>
<sequence length="498" mass="51743">MPAGGRRKPFGCTLRYSPKHSRCEPPYSQRRTDNQGLELLNNEREYQKRVLTATSLSYVIVILDTSIVNVALEPVAASLGSDISGLQWVVNAYTLTFASLLLSGGALGDRIGAKTAYLAGLLVFACASALCGLAPDLQILVAARILQGVGAALLVPCSLTLINHAFPVARQRASAIGVWAGCGGIAMAAGPLAGGLLIHLLGWRSIFLVNVPIALIGAWLTTRVESVRPAASGRPMDIAGQMLAIVALGASVAVLIEGAKLGWHVGAIRAGAVVALAAWIAFVWVETKRKQPMLPLGFFRSPVFSASAFVSLISGLIFYGLFFLLSLYFQSARGWTPLQTGLAFLPLTVMVTLGSFVSGALNRACGAHRLVCGGFLLYALGFAGLVALADDAPYWRIALCCPAVGFGAGVITPAATAALMAGVDKARAGVAAGVLNASRQTGSAFCVAIFGALMSAIQPLDTGIRMAVYLAIGLSLLAALVWGIALAVATRYAGSDAW</sequence>
<feature type="transmembrane region" description="Helical" evidence="6">
    <location>
        <begin position="395"/>
        <end position="421"/>
    </location>
</feature>
<organism evidence="8 9">
    <name type="scientific">Paraburkholderia solitsugae</name>
    <dbReference type="NCBI Taxonomy" id="2675748"/>
    <lineage>
        <taxon>Bacteria</taxon>
        <taxon>Pseudomonadati</taxon>
        <taxon>Pseudomonadota</taxon>
        <taxon>Betaproteobacteria</taxon>
        <taxon>Burkholderiales</taxon>
        <taxon>Burkholderiaceae</taxon>
        <taxon>Paraburkholderia</taxon>
    </lineage>
</organism>
<keyword evidence="3 6" id="KW-0812">Transmembrane</keyword>
<evidence type="ECO:0000256" key="3">
    <source>
        <dbReference type="ARBA" id="ARBA00022692"/>
    </source>
</evidence>
<dbReference type="Pfam" id="PF07690">
    <property type="entry name" value="MFS_1"/>
    <property type="match status" value="1"/>
</dbReference>
<feature type="transmembrane region" description="Helical" evidence="6">
    <location>
        <begin position="141"/>
        <end position="162"/>
    </location>
</feature>
<feature type="transmembrane region" description="Helical" evidence="6">
    <location>
        <begin position="262"/>
        <end position="285"/>
    </location>
</feature>
<evidence type="ECO:0000256" key="2">
    <source>
        <dbReference type="ARBA" id="ARBA00022448"/>
    </source>
</evidence>
<comment type="caution">
    <text evidence="8">The sequence shown here is derived from an EMBL/GenBank/DDBJ whole genome shotgun (WGS) entry which is preliminary data.</text>
</comment>
<dbReference type="InterPro" id="IPR020846">
    <property type="entry name" value="MFS_dom"/>
</dbReference>
<dbReference type="Gene3D" id="1.20.1720.10">
    <property type="entry name" value="Multidrug resistance protein D"/>
    <property type="match status" value="1"/>
</dbReference>
<feature type="transmembrane region" description="Helical" evidence="6">
    <location>
        <begin position="174"/>
        <end position="200"/>
    </location>
</feature>
<dbReference type="SUPFAM" id="SSF103473">
    <property type="entry name" value="MFS general substrate transporter"/>
    <property type="match status" value="2"/>
</dbReference>
<proteinExistence type="predicted"/>
<evidence type="ECO:0000256" key="4">
    <source>
        <dbReference type="ARBA" id="ARBA00022989"/>
    </source>
</evidence>
<dbReference type="Proteomes" id="UP000652198">
    <property type="component" value="Unassembled WGS sequence"/>
</dbReference>
<evidence type="ECO:0000313" key="9">
    <source>
        <dbReference type="Proteomes" id="UP000652198"/>
    </source>
</evidence>
<dbReference type="PROSITE" id="PS50850">
    <property type="entry name" value="MFS"/>
    <property type="match status" value="1"/>
</dbReference>
<feature type="transmembrane region" description="Helical" evidence="6">
    <location>
        <begin position="466"/>
        <end position="489"/>
    </location>
</feature>
<feature type="transmembrane region" description="Helical" evidence="6">
    <location>
        <begin position="442"/>
        <end position="460"/>
    </location>
</feature>
<gene>
    <name evidence="8" type="ORF">GNZ12_41870</name>
</gene>
<name>A0ABX2C3Z0_9BURK</name>
<dbReference type="Gene3D" id="1.20.1250.20">
    <property type="entry name" value="MFS general substrate transporter like domains"/>
    <property type="match status" value="1"/>
</dbReference>
<feature type="transmembrane region" description="Helical" evidence="6">
    <location>
        <begin position="206"/>
        <end position="224"/>
    </location>
</feature>
<feature type="transmembrane region" description="Helical" evidence="6">
    <location>
        <begin position="236"/>
        <end position="256"/>
    </location>
</feature>
<dbReference type="PANTHER" id="PTHR42718">
    <property type="entry name" value="MAJOR FACILITATOR SUPERFAMILY MULTIDRUG TRANSPORTER MFSC"/>
    <property type="match status" value="1"/>
</dbReference>
<evidence type="ECO:0000313" key="8">
    <source>
        <dbReference type="EMBL" id="NPT47732.1"/>
    </source>
</evidence>
<evidence type="ECO:0000256" key="6">
    <source>
        <dbReference type="SAM" id="Phobius"/>
    </source>
</evidence>
<feature type="transmembrane region" description="Helical" evidence="6">
    <location>
        <begin position="341"/>
        <end position="361"/>
    </location>
</feature>
<feature type="transmembrane region" description="Helical" evidence="6">
    <location>
        <begin position="370"/>
        <end position="389"/>
    </location>
</feature>
<feature type="domain" description="Major facilitator superfamily (MFS) profile" evidence="7">
    <location>
        <begin position="50"/>
        <end position="491"/>
    </location>
</feature>
<comment type="subcellular location">
    <subcellularLocation>
        <location evidence="1">Membrane</location>
        <topology evidence="1">Multi-pass membrane protein</topology>
    </subcellularLocation>
</comment>
<feature type="transmembrane region" description="Helical" evidence="6">
    <location>
        <begin position="88"/>
        <end position="108"/>
    </location>
</feature>
<keyword evidence="2" id="KW-0813">Transport</keyword>
<dbReference type="CDD" id="cd17321">
    <property type="entry name" value="MFS_MMR_MDR_like"/>
    <property type="match status" value="1"/>
</dbReference>
<dbReference type="InterPro" id="IPR011701">
    <property type="entry name" value="MFS"/>
</dbReference>
<dbReference type="InterPro" id="IPR036259">
    <property type="entry name" value="MFS_trans_sf"/>
</dbReference>
<feature type="transmembrane region" description="Helical" evidence="6">
    <location>
        <begin position="115"/>
        <end position="135"/>
    </location>
</feature>
<dbReference type="PANTHER" id="PTHR42718:SF9">
    <property type="entry name" value="MAJOR FACILITATOR SUPERFAMILY MULTIDRUG TRANSPORTER MFSC"/>
    <property type="match status" value="1"/>
</dbReference>